<organism evidence="2 3">
    <name type="scientific">Paraburkholderia tropica</name>
    <dbReference type="NCBI Taxonomy" id="92647"/>
    <lineage>
        <taxon>Bacteria</taxon>
        <taxon>Pseudomonadati</taxon>
        <taxon>Pseudomonadota</taxon>
        <taxon>Betaproteobacteria</taxon>
        <taxon>Burkholderiales</taxon>
        <taxon>Burkholderiaceae</taxon>
        <taxon>Paraburkholderia</taxon>
    </lineage>
</organism>
<evidence type="ECO:0000256" key="1">
    <source>
        <dbReference type="SAM" id="MobiDB-lite"/>
    </source>
</evidence>
<accession>A0AAQ1GDD2</accession>
<dbReference type="RefSeq" id="WP_124263077.1">
    <property type="nucleotide sequence ID" value="NZ_CADFGN010000007.1"/>
</dbReference>
<name>A0AAQ1GDD2_9BURK</name>
<comment type="caution">
    <text evidence="2">The sequence shown here is derived from an EMBL/GenBank/DDBJ whole genome shotgun (WGS) entry which is preliminary data.</text>
</comment>
<gene>
    <name evidence="2" type="ORF">SAMN05216550_10421</name>
</gene>
<protein>
    <submittedName>
        <fullName evidence="2">Uncharacterized protein</fullName>
    </submittedName>
</protein>
<sequence length="61" mass="7020">MSNYHAEHGLDELRDEPTRRTSTARNDVNRYRQMHSHPVAALVRSTDERPEIADAVVLGYN</sequence>
<evidence type="ECO:0000313" key="2">
    <source>
        <dbReference type="EMBL" id="SEJ32691.1"/>
    </source>
</evidence>
<feature type="region of interest" description="Disordered" evidence="1">
    <location>
        <begin position="1"/>
        <end position="33"/>
    </location>
</feature>
<proteinExistence type="predicted"/>
<feature type="compositionally biased region" description="Basic and acidic residues" evidence="1">
    <location>
        <begin position="1"/>
        <end position="19"/>
    </location>
</feature>
<evidence type="ECO:0000313" key="3">
    <source>
        <dbReference type="Proteomes" id="UP000183529"/>
    </source>
</evidence>
<dbReference type="Proteomes" id="UP000183529">
    <property type="component" value="Unassembled WGS sequence"/>
</dbReference>
<dbReference type="EMBL" id="FNZM01000004">
    <property type="protein sequence ID" value="SEJ32691.1"/>
    <property type="molecule type" value="Genomic_DNA"/>
</dbReference>
<reference evidence="2 3" key="1">
    <citation type="submission" date="2016-10" db="EMBL/GenBank/DDBJ databases">
        <authorList>
            <person name="Varghese N."/>
            <person name="Submissions S."/>
        </authorList>
    </citation>
    <scope>NUCLEOTIDE SEQUENCE [LARGE SCALE GENOMIC DNA]</scope>
    <source>
        <strain evidence="2 3">LMG 22274</strain>
    </source>
</reference>
<dbReference type="AlphaFoldDB" id="A0AAQ1GDD2"/>